<proteinExistence type="predicted"/>
<dbReference type="AlphaFoldDB" id="A0A1J9U8H3"/>
<feature type="signal peptide" evidence="1">
    <location>
        <begin position="1"/>
        <end position="22"/>
    </location>
</feature>
<comment type="caution">
    <text evidence="2">The sequence shown here is derived from an EMBL/GenBank/DDBJ whole genome shotgun (WGS) entry which is preliminary data.</text>
</comment>
<dbReference type="Pfam" id="PF26328">
    <property type="entry name" value="YolC_YozM"/>
    <property type="match status" value="1"/>
</dbReference>
<protein>
    <submittedName>
        <fullName evidence="2">Uncharacterized protein</fullName>
    </submittedName>
</protein>
<dbReference type="EMBL" id="MAOI01000133">
    <property type="protein sequence ID" value="OJD73082.1"/>
    <property type="molecule type" value="Genomic_DNA"/>
</dbReference>
<keyword evidence="1" id="KW-0732">Signal</keyword>
<sequence>MKKLSFVLVVLLTCILVFNVYASEVDTTKSATELREERIATAIENVWNKYDLASFQIGITDPIIWIETEKMDYKKEWLTYLKKNVSNSDLEHYNIEISERK</sequence>
<feature type="chain" id="PRO_5009658693" evidence="1">
    <location>
        <begin position="23"/>
        <end position="101"/>
    </location>
</feature>
<organism evidence="2 3">
    <name type="scientific">Bacillus paramycoides</name>
    <dbReference type="NCBI Taxonomy" id="2026194"/>
    <lineage>
        <taxon>Bacteria</taxon>
        <taxon>Bacillati</taxon>
        <taxon>Bacillota</taxon>
        <taxon>Bacilli</taxon>
        <taxon>Bacillales</taxon>
        <taxon>Bacillaceae</taxon>
        <taxon>Bacillus</taxon>
        <taxon>Bacillus cereus group</taxon>
    </lineage>
</organism>
<evidence type="ECO:0000313" key="2">
    <source>
        <dbReference type="EMBL" id="OJD73082.1"/>
    </source>
</evidence>
<evidence type="ECO:0000256" key="1">
    <source>
        <dbReference type="SAM" id="SignalP"/>
    </source>
</evidence>
<gene>
    <name evidence="2" type="ORF">BAU28_18990</name>
</gene>
<dbReference type="InterPro" id="IPR058995">
    <property type="entry name" value="YolC/YozM-like"/>
</dbReference>
<dbReference type="Proteomes" id="UP000182788">
    <property type="component" value="Unassembled WGS sequence"/>
</dbReference>
<dbReference type="GeneID" id="87594991"/>
<evidence type="ECO:0000313" key="3">
    <source>
        <dbReference type="Proteomes" id="UP000182788"/>
    </source>
</evidence>
<accession>A0A1J9U8H3</accession>
<name>A0A1J9U8H3_9BACI</name>
<dbReference type="RefSeq" id="WP_071721110.1">
    <property type="nucleotide sequence ID" value="NZ_CBCSHB010000037.1"/>
</dbReference>
<reference evidence="2 3" key="1">
    <citation type="submission" date="2016-06" db="EMBL/GenBank/DDBJ databases">
        <title>First insights into the genetic diversity and population structure of in the Bacillus cereus group bacteria from diverse marine environments.</title>
        <authorList>
            <person name="Liu Y."/>
            <person name="Lai Q."/>
            <person name="Shao Z."/>
        </authorList>
    </citation>
    <scope>NUCLEOTIDE SEQUENCE [LARGE SCALE GENOMIC DNA]</scope>
    <source>
        <strain evidence="2 3">NH24A2</strain>
    </source>
</reference>